<dbReference type="CDD" id="cd06225">
    <property type="entry name" value="HAMP"/>
    <property type="match status" value="1"/>
</dbReference>
<evidence type="ECO:0000256" key="6">
    <source>
        <dbReference type="ARBA" id="ARBA00022777"/>
    </source>
</evidence>
<dbReference type="EC" id="2.7.13.3" evidence="3"/>
<dbReference type="RefSeq" id="WP_183446621.1">
    <property type="nucleotide sequence ID" value="NZ_JACHWB010000001.1"/>
</dbReference>
<dbReference type="GO" id="GO:0009927">
    <property type="term" value="F:histidine phosphotransfer kinase activity"/>
    <property type="evidence" value="ECO:0007669"/>
    <property type="project" value="TreeGrafter"/>
</dbReference>
<dbReference type="SUPFAM" id="SSF52172">
    <property type="entry name" value="CheY-like"/>
    <property type="match status" value="2"/>
</dbReference>
<dbReference type="SMART" id="SM00448">
    <property type="entry name" value="REC"/>
    <property type="match status" value="2"/>
</dbReference>
<feature type="domain" description="Response regulatory" evidence="11">
    <location>
        <begin position="813"/>
        <end position="926"/>
    </location>
</feature>
<proteinExistence type="predicted"/>
<dbReference type="Pfam" id="PF00672">
    <property type="entry name" value="HAMP"/>
    <property type="match status" value="1"/>
</dbReference>
<dbReference type="SUPFAM" id="SSF158472">
    <property type="entry name" value="HAMP domain-like"/>
    <property type="match status" value="1"/>
</dbReference>
<dbReference type="PROSITE" id="PS50885">
    <property type="entry name" value="HAMP"/>
    <property type="match status" value="1"/>
</dbReference>
<dbReference type="InterPro" id="IPR011006">
    <property type="entry name" value="CheY-like_superfamily"/>
</dbReference>
<dbReference type="SMART" id="SM00304">
    <property type="entry name" value="HAMP"/>
    <property type="match status" value="1"/>
</dbReference>
<name>A0A7W4VHS9_9HYPH</name>
<dbReference type="Gene3D" id="1.20.58.920">
    <property type="match status" value="1"/>
</dbReference>
<feature type="transmembrane region" description="Helical" evidence="9">
    <location>
        <begin position="12"/>
        <end position="33"/>
    </location>
</feature>
<comment type="catalytic activity">
    <reaction evidence="1">
        <text>ATP + protein L-histidine = ADP + protein N-phospho-L-histidine.</text>
        <dbReference type="EC" id="2.7.13.3"/>
    </reaction>
</comment>
<dbReference type="PRINTS" id="PR00344">
    <property type="entry name" value="BCTRLSENSOR"/>
</dbReference>
<feature type="modified residue" description="4-aspartylphosphate" evidence="8">
    <location>
        <position position="982"/>
    </location>
</feature>
<dbReference type="Pfam" id="PF00512">
    <property type="entry name" value="HisKA"/>
    <property type="match status" value="1"/>
</dbReference>
<dbReference type="Pfam" id="PF21689">
    <property type="entry name" value="TorS_sensor_domain"/>
    <property type="match status" value="1"/>
</dbReference>
<dbReference type="Proteomes" id="UP000532010">
    <property type="component" value="Unassembled WGS sequence"/>
</dbReference>
<gene>
    <name evidence="13" type="ORF">FHR70_000422</name>
</gene>
<dbReference type="CDD" id="cd00082">
    <property type="entry name" value="HisKA"/>
    <property type="match status" value="1"/>
</dbReference>
<dbReference type="Gene3D" id="3.30.565.10">
    <property type="entry name" value="Histidine kinase-like ATPase, C-terminal domain"/>
    <property type="match status" value="1"/>
</dbReference>
<dbReference type="Pfam" id="PF02518">
    <property type="entry name" value="HATPase_c"/>
    <property type="match status" value="1"/>
</dbReference>
<evidence type="ECO:0000256" key="4">
    <source>
        <dbReference type="ARBA" id="ARBA00022553"/>
    </source>
</evidence>
<dbReference type="SUPFAM" id="SSF47384">
    <property type="entry name" value="Homodimeric domain of signal transducing histidine kinase"/>
    <property type="match status" value="1"/>
</dbReference>
<feature type="modified residue" description="4-aspartylphosphate" evidence="8">
    <location>
        <position position="862"/>
    </location>
</feature>
<keyword evidence="14" id="KW-1185">Reference proteome</keyword>
<dbReference type="Gene3D" id="3.30.450.20">
    <property type="entry name" value="PAS domain"/>
    <property type="match status" value="1"/>
</dbReference>
<feature type="domain" description="HAMP" evidence="12">
    <location>
        <begin position="358"/>
        <end position="410"/>
    </location>
</feature>
<dbReference type="GO" id="GO:0003677">
    <property type="term" value="F:DNA binding"/>
    <property type="evidence" value="ECO:0007669"/>
    <property type="project" value="UniProtKB-KW"/>
</dbReference>
<keyword evidence="9" id="KW-0812">Transmembrane</keyword>
<evidence type="ECO:0000256" key="2">
    <source>
        <dbReference type="ARBA" id="ARBA00004370"/>
    </source>
</evidence>
<dbReference type="InterPro" id="IPR035965">
    <property type="entry name" value="PAS-like_dom_sf"/>
</dbReference>
<dbReference type="InterPro" id="IPR001789">
    <property type="entry name" value="Sig_transdc_resp-reg_receiver"/>
</dbReference>
<evidence type="ECO:0000313" key="14">
    <source>
        <dbReference type="Proteomes" id="UP000532010"/>
    </source>
</evidence>
<accession>A0A7W4VHS9</accession>
<dbReference type="Gene3D" id="1.10.287.130">
    <property type="match status" value="1"/>
</dbReference>
<evidence type="ECO:0000256" key="7">
    <source>
        <dbReference type="ARBA" id="ARBA00023012"/>
    </source>
</evidence>
<feature type="domain" description="Histidine kinase" evidence="10">
    <location>
        <begin position="565"/>
        <end position="787"/>
    </location>
</feature>
<dbReference type="InterPro" id="IPR005467">
    <property type="entry name" value="His_kinase_dom"/>
</dbReference>
<evidence type="ECO:0000256" key="1">
    <source>
        <dbReference type="ARBA" id="ARBA00000085"/>
    </source>
</evidence>
<dbReference type="SMART" id="SM00387">
    <property type="entry name" value="HATPase_c"/>
    <property type="match status" value="1"/>
</dbReference>
<dbReference type="InterPro" id="IPR003661">
    <property type="entry name" value="HisK_dim/P_dom"/>
</dbReference>
<dbReference type="Pfam" id="PF12860">
    <property type="entry name" value="PAS_7"/>
    <property type="match status" value="1"/>
</dbReference>
<evidence type="ECO:0000256" key="8">
    <source>
        <dbReference type="PROSITE-ProRule" id="PRU00169"/>
    </source>
</evidence>
<keyword evidence="6 13" id="KW-0418">Kinase</keyword>
<evidence type="ECO:0000256" key="5">
    <source>
        <dbReference type="ARBA" id="ARBA00022679"/>
    </source>
</evidence>
<evidence type="ECO:0000259" key="11">
    <source>
        <dbReference type="PROSITE" id="PS50110"/>
    </source>
</evidence>
<protein>
    <recommendedName>
        <fullName evidence="3">histidine kinase</fullName>
        <ecNumber evidence="3">2.7.13.3</ecNumber>
    </recommendedName>
</protein>
<dbReference type="Gene3D" id="3.40.50.2300">
    <property type="match status" value="2"/>
</dbReference>
<comment type="subcellular location">
    <subcellularLocation>
        <location evidence="2">Membrane</location>
    </subcellularLocation>
</comment>
<keyword evidence="13" id="KW-0238">DNA-binding</keyword>
<dbReference type="SUPFAM" id="SSF55874">
    <property type="entry name" value="ATPase domain of HSP90 chaperone/DNA topoisomerase II/histidine kinase"/>
    <property type="match status" value="1"/>
</dbReference>
<dbReference type="SUPFAM" id="SSF55785">
    <property type="entry name" value="PYP-like sensor domain (PAS domain)"/>
    <property type="match status" value="1"/>
</dbReference>
<organism evidence="13 14">
    <name type="scientific">Microvirga lupini</name>
    <dbReference type="NCBI Taxonomy" id="420324"/>
    <lineage>
        <taxon>Bacteria</taxon>
        <taxon>Pseudomonadati</taxon>
        <taxon>Pseudomonadota</taxon>
        <taxon>Alphaproteobacteria</taxon>
        <taxon>Hyphomicrobiales</taxon>
        <taxon>Methylobacteriaceae</taxon>
        <taxon>Microvirga</taxon>
    </lineage>
</organism>
<dbReference type="InterPro" id="IPR003594">
    <property type="entry name" value="HATPase_dom"/>
</dbReference>
<feature type="domain" description="Response regulatory" evidence="11">
    <location>
        <begin position="933"/>
        <end position="1049"/>
    </location>
</feature>
<dbReference type="GO" id="GO:0000155">
    <property type="term" value="F:phosphorelay sensor kinase activity"/>
    <property type="evidence" value="ECO:0007669"/>
    <property type="project" value="InterPro"/>
</dbReference>
<keyword evidence="4 8" id="KW-0597">Phosphoprotein</keyword>
<dbReference type="PANTHER" id="PTHR43047">
    <property type="entry name" value="TWO-COMPONENT HISTIDINE PROTEIN KINASE"/>
    <property type="match status" value="1"/>
</dbReference>
<keyword evidence="7" id="KW-0902">Two-component regulatory system</keyword>
<dbReference type="PROSITE" id="PS50109">
    <property type="entry name" value="HIS_KIN"/>
    <property type="match status" value="1"/>
</dbReference>
<reference evidence="13 14" key="1">
    <citation type="submission" date="2020-08" db="EMBL/GenBank/DDBJ databases">
        <title>The Agave Microbiome: Exploring the role of microbial communities in plant adaptations to desert environments.</title>
        <authorList>
            <person name="Partida-Martinez L.P."/>
        </authorList>
    </citation>
    <scope>NUCLEOTIDE SEQUENCE [LARGE SCALE GENOMIC DNA]</scope>
    <source>
        <strain evidence="13 14">AT3.9</strain>
    </source>
</reference>
<dbReference type="Pfam" id="PF00072">
    <property type="entry name" value="Response_reg"/>
    <property type="match status" value="2"/>
</dbReference>
<evidence type="ECO:0000256" key="3">
    <source>
        <dbReference type="ARBA" id="ARBA00012438"/>
    </source>
</evidence>
<dbReference type="SMART" id="SM00388">
    <property type="entry name" value="HisKA"/>
    <property type="match status" value="1"/>
</dbReference>
<comment type="caution">
    <text evidence="13">The sequence shown here is derived from an EMBL/GenBank/DDBJ whole genome shotgun (WGS) entry which is preliminary data.</text>
</comment>
<dbReference type="FunFam" id="3.30.565.10:FF:000010">
    <property type="entry name" value="Sensor histidine kinase RcsC"/>
    <property type="match status" value="1"/>
</dbReference>
<feature type="transmembrane region" description="Helical" evidence="9">
    <location>
        <begin position="336"/>
        <end position="356"/>
    </location>
</feature>
<dbReference type="AlphaFoldDB" id="A0A7W4VHS9"/>
<keyword evidence="9" id="KW-0472">Membrane</keyword>
<dbReference type="InterPro" id="IPR036097">
    <property type="entry name" value="HisK_dim/P_sf"/>
</dbReference>
<dbReference type="CDD" id="cd16922">
    <property type="entry name" value="HATPase_EvgS-ArcB-TorS-like"/>
    <property type="match status" value="1"/>
</dbReference>
<dbReference type="CDD" id="cd00156">
    <property type="entry name" value="REC"/>
    <property type="match status" value="1"/>
</dbReference>
<sequence>MPFYLSVRWRLLLAFLGISAFAVLAAATGTYAFRQMAHVIERITEQRVPSALAALDLSRQAERIVAAAPTLLTARSQAQYREISAAITAEVERLEDLLAQVRSEVDPTAVAAMEPAVAGLRRNLTALAGLVAGRLAVAGQKDVLVQRLSNASVAAQRLIAPALVVLDAKFAASRRIDRGEQTTAGFPQPPSVIVQEIAEHFLMQKAQLEFASISDGLLKASLAEKPADIAVMSFPLNRSLSALRQIASELADQRLRSRFDLRISDFARLVEGQDSILSARRTELILLGDAERLLAENAGLSAQLTKAVDGLIATARGDIRSASGEAMMAQRIGRNILLSVVSLSLLSSLLIVWLYVDRNLVARLQGLSNSMLAIAGGNLRAPLPRDGSDEIGQMAKALAVFRDTAVEVEEKNLREIADARQRLIDAIESINEGFALYDANDRLILCNSRYEELLYPGTDVPMESGTSFETVIRRAAERGLILEAKGRVDTWVAERLARHRNPVAAEIQHRDGDRWVQVCERRIAGGGTVAVYTDITEVKHHAAQLELARDEAMAATRAKSQFLTNMSHELRTPLNAIIGITEMLKEEAEETGDKPLVEPLDRIRHAGTHLLALINEILDLAKIEAGKLELHPEEIDLRDLIGQVSMTAEPLARRNNNHLKVEIASDIGRMQTDPVRLRQVLLNLLSNACKFTKGGTVTMTASRIVDRGGDTITIAVHDTGIGMTPEQRDKLFQEFSQADSTTTRKFGGTGLGLAISRRLCRLMGGDITVQSAVGAGSTFTISLPAGGVAGTPRVRMSRGKSSVVPQSVGRGLRALIIDDDATSREILRQILLREGFEVVTAENGRQGIEIAREIRPAIITLDVLMPGLDGWSTLQHLKRERELQDIPVIMVTIVDEENRAYALGAAAYLTKPINRECLLRALAACRPHHASSRVLVVEDDPHTRGWLTRILREDGWEVAEAENGRVALDRLPLVKPDIILLDLMMPEMDGFEFVDEIHRKEEMRHLPLIVLTAAEVDEEAQRRLSGGIRRILRKRLGDRDEVLATLRDVIADCLRLGRTEHQEQA</sequence>
<dbReference type="Gene3D" id="6.10.340.10">
    <property type="match status" value="1"/>
</dbReference>
<evidence type="ECO:0000256" key="9">
    <source>
        <dbReference type="SAM" id="Phobius"/>
    </source>
</evidence>
<keyword evidence="9" id="KW-1133">Transmembrane helix</keyword>
<dbReference type="InterPro" id="IPR036890">
    <property type="entry name" value="HATPase_C_sf"/>
</dbReference>
<evidence type="ECO:0000313" key="13">
    <source>
        <dbReference type="EMBL" id="MBB3017382.1"/>
    </source>
</evidence>
<dbReference type="InterPro" id="IPR003660">
    <property type="entry name" value="HAMP_dom"/>
</dbReference>
<dbReference type="InterPro" id="IPR038188">
    <property type="entry name" value="TorS_sensor_sf"/>
</dbReference>
<dbReference type="InterPro" id="IPR004358">
    <property type="entry name" value="Sig_transdc_His_kin-like_C"/>
</dbReference>
<dbReference type="GO" id="GO:0005886">
    <property type="term" value="C:plasma membrane"/>
    <property type="evidence" value="ECO:0007669"/>
    <property type="project" value="TreeGrafter"/>
</dbReference>
<dbReference type="PROSITE" id="PS50110">
    <property type="entry name" value="RESPONSE_REGULATORY"/>
    <property type="match status" value="2"/>
</dbReference>
<evidence type="ECO:0000259" key="10">
    <source>
        <dbReference type="PROSITE" id="PS50109"/>
    </source>
</evidence>
<dbReference type="PANTHER" id="PTHR43047:SF72">
    <property type="entry name" value="OSMOSENSING HISTIDINE PROTEIN KINASE SLN1"/>
    <property type="match status" value="1"/>
</dbReference>
<dbReference type="EMBL" id="JACHWB010000001">
    <property type="protein sequence ID" value="MBB3017382.1"/>
    <property type="molecule type" value="Genomic_DNA"/>
</dbReference>
<evidence type="ECO:0000259" key="12">
    <source>
        <dbReference type="PROSITE" id="PS50885"/>
    </source>
</evidence>
<keyword evidence="5" id="KW-0808">Transferase</keyword>